<keyword evidence="2 5" id="KW-0812">Transmembrane</keyword>
<dbReference type="SUPFAM" id="SSF103473">
    <property type="entry name" value="MFS general substrate transporter"/>
    <property type="match status" value="2"/>
</dbReference>
<dbReference type="PANTHER" id="PTHR23501:SF197">
    <property type="entry name" value="COMD"/>
    <property type="match status" value="1"/>
</dbReference>
<dbReference type="InterPro" id="IPR011701">
    <property type="entry name" value="MFS"/>
</dbReference>
<evidence type="ECO:0000256" key="1">
    <source>
        <dbReference type="ARBA" id="ARBA00004651"/>
    </source>
</evidence>
<evidence type="ECO:0000256" key="4">
    <source>
        <dbReference type="ARBA" id="ARBA00023136"/>
    </source>
</evidence>
<feature type="transmembrane region" description="Helical" evidence="5">
    <location>
        <begin position="454"/>
        <end position="482"/>
    </location>
</feature>
<evidence type="ECO:0000313" key="8">
    <source>
        <dbReference type="Proteomes" id="UP001165079"/>
    </source>
</evidence>
<dbReference type="Proteomes" id="UP001165079">
    <property type="component" value="Unassembled WGS sequence"/>
</dbReference>
<dbReference type="RefSeq" id="WP_285660834.1">
    <property type="nucleotide sequence ID" value="NZ_BSTX01000001.1"/>
</dbReference>
<feature type="transmembrane region" description="Helical" evidence="5">
    <location>
        <begin position="316"/>
        <end position="336"/>
    </location>
</feature>
<feature type="transmembrane region" description="Helical" evidence="5">
    <location>
        <begin position="375"/>
        <end position="393"/>
    </location>
</feature>
<dbReference type="Pfam" id="PF07690">
    <property type="entry name" value="MFS_1"/>
    <property type="match status" value="1"/>
</dbReference>
<dbReference type="Gene3D" id="1.20.1720.10">
    <property type="entry name" value="Multidrug resistance protein D"/>
    <property type="match status" value="1"/>
</dbReference>
<feature type="transmembrane region" description="Helical" evidence="5">
    <location>
        <begin position="279"/>
        <end position="304"/>
    </location>
</feature>
<keyword evidence="4 5" id="KW-0472">Membrane</keyword>
<feature type="domain" description="Major facilitator superfamily (MFS) profile" evidence="6">
    <location>
        <begin position="19"/>
        <end position="489"/>
    </location>
</feature>
<proteinExistence type="predicted"/>
<feature type="transmembrane region" description="Helical" evidence="5">
    <location>
        <begin position="239"/>
        <end position="258"/>
    </location>
</feature>
<dbReference type="Gene3D" id="1.20.1250.20">
    <property type="entry name" value="MFS general substrate transporter like domains"/>
    <property type="match status" value="1"/>
</dbReference>
<dbReference type="InterPro" id="IPR020846">
    <property type="entry name" value="MFS_dom"/>
</dbReference>
<comment type="caution">
    <text evidence="7">The sequence shown here is derived from an EMBL/GenBank/DDBJ whole genome shotgun (WGS) entry which is preliminary data.</text>
</comment>
<evidence type="ECO:0000313" key="7">
    <source>
        <dbReference type="EMBL" id="GLZ75591.1"/>
    </source>
</evidence>
<dbReference type="AlphaFoldDB" id="A0A9W6W7K9"/>
<feature type="transmembrane region" description="Helical" evidence="5">
    <location>
        <begin position="57"/>
        <end position="75"/>
    </location>
</feature>
<reference evidence="7" key="1">
    <citation type="submission" date="2023-03" db="EMBL/GenBank/DDBJ databases">
        <title>Actinorhabdospora filicis NBRC 111898.</title>
        <authorList>
            <person name="Ichikawa N."/>
            <person name="Sato H."/>
            <person name="Tonouchi N."/>
        </authorList>
    </citation>
    <scope>NUCLEOTIDE SEQUENCE</scope>
    <source>
        <strain evidence="7">NBRC 111898</strain>
    </source>
</reference>
<gene>
    <name evidence="7" type="ORF">Afil01_03980</name>
</gene>
<dbReference type="EMBL" id="BSTX01000001">
    <property type="protein sequence ID" value="GLZ75591.1"/>
    <property type="molecule type" value="Genomic_DNA"/>
</dbReference>
<evidence type="ECO:0000256" key="3">
    <source>
        <dbReference type="ARBA" id="ARBA00022989"/>
    </source>
</evidence>
<name>A0A9W6W7K9_9ACTN</name>
<sequence>MTTNVKTPTGMSEAQKGIGMIVCLATIVLAVLDQNIVSAAAVPIVRELDPVHGMERMPWLISAFALASTAALPLYGKLCDVLGAKRVFIGAVGVFLAGSALCGIAQDMGQLIAFRALQGIGGGGLMSVTMVVIARIKEGEAGGSGRGGSMGGIFAGVGMSVGPFIGGLFADAGNWRWIFYINIPLGVLIIAAAALVLRFPRHSSAHKVDFLGAGLAAAFASGLLLITEWGGDEYAWSSPVVLGLIAATLAMLGLFIWRQAVAAEPILPLKLFTIRVVRLGFAVQGLVGLAMMGSIVYVMTYLMVARGVASSSAGTFMIPMAIGLTAVGLLSGRLAAKGWSTRTFLVSGSLFNTVALLLLGMSGTGTSLWAIRGEMLLIGIGFGQLIGILIMAVQDAAPREHLGVATTGVRFFQTLGGSLGAAIFGSVMVRLYSAEVPGTSINGIARLAGDARDHAVASFVSAVDAVFFTAAAVCLLTALIALRFPTPKPAEPVLAA</sequence>
<dbReference type="InterPro" id="IPR036259">
    <property type="entry name" value="MFS_trans_sf"/>
</dbReference>
<dbReference type="PROSITE" id="PS50850">
    <property type="entry name" value="MFS"/>
    <property type="match status" value="1"/>
</dbReference>
<feature type="transmembrane region" description="Helical" evidence="5">
    <location>
        <begin position="175"/>
        <end position="196"/>
    </location>
</feature>
<accession>A0A9W6W7K9</accession>
<feature type="transmembrane region" description="Helical" evidence="5">
    <location>
        <begin position="87"/>
        <end position="106"/>
    </location>
</feature>
<organism evidence="7 8">
    <name type="scientific">Actinorhabdospora filicis</name>
    <dbReference type="NCBI Taxonomy" id="1785913"/>
    <lineage>
        <taxon>Bacteria</taxon>
        <taxon>Bacillati</taxon>
        <taxon>Actinomycetota</taxon>
        <taxon>Actinomycetes</taxon>
        <taxon>Micromonosporales</taxon>
        <taxon>Micromonosporaceae</taxon>
        <taxon>Actinorhabdospora</taxon>
    </lineage>
</organism>
<evidence type="ECO:0000259" key="6">
    <source>
        <dbReference type="PROSITE" id="PS50850"/>
    </source>
</evidence>
<evidence type="ECO:0000256" key="2">
    <source>
        <dbReference type="ARBA" id="ARBA00022692"/>
    </source>
</evidence>
<dbReference type="GO" id="GO:0005886">
    <property type="term" value="C:plasma membrane"/>
    <property type="evidence" value="ECO:0007669"/>
    <property type="project" value="UniProtKB-SubCell"/>
</dbReference>
<dbReference type="GO" id="GO:0022857">
    <property type="term" value="F:transmembrane transporter activity"/>
    <property type="evidence" value="ECO:0007669"/>
    <property type="project" value="InterPro"/>
</dbReference>
<evidence type="ECO:0000256" key="5">
    <source>
        <dbReference type="SAM" id="Phobius"/>
    </source>
</evidence>
<keyword evidence="8" id="KW-1185">Reference proteome</keyword>
<protein>
    <recommendedName>
        <fullName evidence="6">Major facilitator superfamily (MFS) profile domain-containing protein</fullName>
    </recommendedName>
</protein>
<feature type="transmembrane region" description="Helical" evidence="5">
    <location>
        <begin position="414"/>
        <end position="434"/>
    </location>
</feature>
<feature type="transmembrane region" description="Helical" evidence="5">
    <location>
        <begin position="112"/>
        <end position="136"/>
    </location>
</feature>
<dbReference type="PANTHER" id="PTHR23501">
    <property type="entry name" value="MAJOR FACILITATOR SUPERFAMILY"/>
    <property type="match status" value="1"/>
</dbReference>
<keyword evidence="3 5" id="KW-1133">Transmembrane helix</keyword>
<feature type="transmembrane region" description="Helical" evidence="5">
    <location>
        <begin position="148"/>
        <end position="169"/>
    </location>
</feature>
<feature type="transmembrane region" description="Helical" evidence="5">
    <location>
        <begin position="343"/>
        <end position="363"/>
    </location>
</feature>
<feature type="transmembrane region" description="Helical" evidence="5">
    <location>
        <begin position="208"/>
        <end position="227"/>
    </location>
</feature>
<comment type="subcellular location">
    <subcellularLocation>
        <location evidence="1">Cell membrane</location>
        <topology evidence="1">Multi-pass membrane protein</topology>
    </subcellularLocation>
</comment>